<reference evidence="2" key="1">
    <citation type="submission" date="2023-10" db="EMBL/GenBank/DDBJ databases">
        <title>Genome assemblies of two species of porcelain crab, Petrolisthes cinctipes and Petrolisthes manimaculis (Anomura: Porcellanidae).</title>
        <authorList>
            <person name="Angst P."/>
        </authorList>
    </citation>
    <scope>NUCLEOTIDE SEQUENCE</scope>
    <source>
        <strain evidence="2">PB745_01</strain>
        <tissue evidence="2">Gill</tissue>
    </source>
</reference>
<evidence type="ECO:0000313" key="3">
    <source>
        <dbReference type="Proteomes" id="UP001286313"/>
    </source>
</evidence>
<feature type="region of interest" description="Disordered" evidence="1">
    <location>
        <begin position="102"/>
        <end position="121"/>
    </location>
</feature>
<evidence type="ECO:0000313" key="2">
    <source>
        <dbReference type="EMBL" id="KAK3875777.1"/>
    </source>
</evidence>
<sequence>MQSCLHYQLYWLHQFLHKASIVPPRNMWEFGNHPVHLRGETQLPHMAQKVGAITTEHPFMVFLAFHSKKLKRIPRAPPTAFSNCDCVNCSITFGRPATFNEHRHPSLPALHRNKAQDKKIR</sequence>
<comment type="caution">
    <text evidence="2">The sequence shown here is derived from an EMBL/GenBank/DDBJ whole genome shotgun (WGS) entry which is preliminary data.</text>
</comment>
<accession>A0AAE1FM98</accession>
<protein>
    <submittedName>
        <fullName evidence="2">Uncharacterized protein</fullName>
    </submittedName>
</protein>
<evidence type="ECO:0000256" key="1">
    <source>
        <dbReference type="SAM" id="MobiDB-lite"/>
    </source>
</evidence>
<dbReference type="AlphaFoldDB" id="A0AAE1FM98"/>
<name>A0AAE1FM98_PETCI</name>
<dbReference type="Proteomes" id="UP001286313">
    <property type="component" value="Unassembled WGS sequence"/>
</dbReference>
<proteinExistence type="predicted"/>
<keyword evidence="3" id="KW-1185">Reference proteome</keyword>
<gene>
    <name evidence="2" type="ORF">Pcinc_019356</name>
</gene>
<dbReference type="EMBL" id="JAWQEG010001919">
    <property type="protein sequence ID" value="KAK3875777.1"/>
    <property type="molecule type" value="Genomic_DNA"/>
</dbReference>
<organism evidence="2 3">
    <name type="scientific">Petrolisthes cinctipes</name>
    <name type="common">Flat porcelain crab</name>
    <dbReference type="NCBI Taxonomy" id="88211"/>
    <lineage>
        <taxon>Eukaryota</taxon>
        <taxon>Metazoa</taxon>
        <taxon>Ecdysozoa</taxon>
        <taxon>Arthropoda</taxon>
        <taxon>Crustacea</taxon>
        <taxon>Multicrustacea</taxon>
        <taxon>Malacostraca</taxon>
        <taxon>Eumalacostraca</taxon>
        <taxon>Eucarida</taxon>
        <taxon>Decapoda</taxon>
        <taxon>Pleocyemata</taxon>
        <taxon>Anomura</taxon>
        <taxon>Galatheoidea</taxon>
        <taxon>Porcellanidae</taxon>
        <taxon>Petrolisthes</taxon>
    </lineage>
</organism>